<dbReference type="GO" id="GO:0005524">
    <property type="term" value="F:ATP binding"/>
    <property type="evidence" value="ECO:0007669"/>
    <property type="project" value="UniProtKB-KW"/>
</dbReference>
<dbReference type="InterPro" id="IPR003439">
    <property type="entry name" value="ABC_transporter-like_ATP-bd"/>
</dbReference>
<comment type="similarity">
    <text evidence="2">Belongs to the ABC transporter superfamily. ABCG family. Eye pigment precursor importer (TC 3.A.1.204) subfamily.</text>
</comment>
<evidence type="ECO:0000256" key="4">
    <source>
        <dbReference type="ARBA" id="ARBA00022692"/>
    </source>
</evidence>
<proteinExistence type="inferred from homology"/>
<reference evidence="11" key="1">
    <citation type="journal article" date="2019" name="bioRxiv">
        <title>The Genome of the Zebra Mussel, Dreissena polymorpha: A Resource for Invasive Species Research.</title>
        <authorList>
            <person name="McCartney M.A."/>
            <person name="Auch B."/>
            <person name="Kono T."/>
            <person name="Mallez S."/>
            <person name="Zhang Y."/>
            <person name="Obille A."/>
            <person name="Becker A."/>
            <person name="Abrahante J.E."/>
            <person name="Garbe J."/>
            <person name="Badalamenti J.P."/>
            <person name="Herman A."/>
            <person name="Mangelson H."/>
            <person name="Liachko I."/>
            <person name="Sullivan S."/>
            <person name="Sone E.D."/>
            <person name="Koren S."/>
            <person name="Silverstein K.A.T."/>
            <person name="Beckman K.B."/>
            <person name="Gohl D.M."/>
        </authorList>
    </citation>
    <scope>NUCLEOTIDE SEQUENCE</scope>
    <source>
        <strain evidence="11">Duluth1</strain>
        <tissue evidence="11">Whole animal</tissue>
    </source>
</reference>
<accession>A0A9D4C262</accession>
<gene>
    <name evidence="11" type="ORF">DPMN_058435</name>
</gene>
<keyword evidence="7" id="KW-1133">Transmembrane helix</keyword>
<dbReference type="InterPro" id="IPR017871">
    <property type="entry name" value="ABC_transporter-like_CS"/>
</dbReference>
<dbReference type="InterPro" id="IPR050352">
    <property type="entry name" value="ABCG_transporters"/>
</dbReference>
<feature type="compositionally biased region" description="Basic and acidic residues" evidence="9">
    <location>
        <begin position="49"/>
        <end position="65"/>
    </location>
</feature>
<comment type="caution">
    <text evidence="11">The sequence shown here is derived from an EMBL/GenBank/DDBJ whole genome shotgun (WGS) entry which is preliminary data.</text>
</comment>
<dbReference type="SMART" id="SM00382">
    <property type="entry name" value="AAA"/>
    <property type="match status" value="1"/>
</dbReference>
<dbReference type="GO" id="GO:0005886">
    <property type="term" value="C:plasma membrane"/>
    <property type="evidence" value="ECO:0007669"/>
    <property type="project" value="TreeGrafter"/>
</dbReference>
<evidence type="ECO:0000256" key="9">
    <source>
        <dbReference type="SAM" id="MobiDB-lite"/>
    </source>
</evidence>
<feature type="region of interest" description="Disordered" evidence="9">
    <location>
        <begin position="33"/>
        <end position="65"/>
    </location>
</feature>
<dbReference type="InterPro" id="IPR003593">
    <property type="entry name" value="AAA+_ATPase"/>
</dbReference>
<dbReference type="InterPro" id="IPR027417">
    <property type="entry name" value="P-loop_NTPase"/>
</dbReference>
<feature type="domain" description="ABC transporter" evidence="10">
    <location>
        <begin position="183"/>
        <end position="408"/>
    </location>
</feature>
<keyword evidence="6" id="KW-0067">ATP-binding</keyword>
<evidence type="ECO:0000259" key="10">
    <source>
        <dbReference type="PROSITE" id="PS50893"/>
    </source>
</evidence>
<comment type="subcellular location">
    <subcellularLocation>
        <location evidence="1">Membrane</location>
        <topology evidence="1">Multi-pass membrane protein</topology>
    </subcellularLocation>
</comment>
<evidence type="ECO:0000256" key="5">
    <source>
        <dbReference type="ARBA" id="ARBA00022741"/>
    </source>
</evidence>
<dbReference type="PANTHER" id="PTHR48041">
    <property type="entry name" value="ABC TRANSPORTER G FAMILY MEMBER 28"/>
    <property type="match status" value="1"/>
</dbReference>
<keyword evidence="4" id="KW-0812">Transmembrane</keyword>
<protein>
    <recommendedName>
        <fullName evidence="10">ABC transporter domain-containing protein</fullName>
    </recommendedName>
</protein>
<organism evidence="11 12">
    <name type="scientific">Dreissena polymorpha</name>
    <name type="common">Zebra mussel</name>
    <name type="synonym">Mytilus polymorpha</name>
    <dbReference type="NCBI Taxonomy" id="45954"/>
    <lineage>
        <taxon>Eukaryota</taxon>
        <taxon>Metazoa</taxon>
        <taxon>Spiralia</taxon>
        <taxon>Lophotrochozoa</taxon>
        <taxon>Mollusca</taxon>
        <taxon>Bivalvia</taxon>
        <taxon>Autobranchia</taxon>
        <taxon>Heteroconchia</taxon>
        <taxon>Euheterodonta</taxon>
        <taxon>Imparidentia</taxon>
        <taxon>Neoheterodontei</taxon>
        <taxon>Myida</taxon>
        <taxon>Dreissenoidea</taxon>
        <taxon>Dreissenidae</taxon>
        <taxon>Dreissena</taxon>
    </lineage>
</organism>
<dbReference type="Pfam" id="PF00005">
    <property type="entry name" value="ABC_tran"/>
    <property type="match status" value="1"/>
</dbReference>
<dbReference type="Proteomes" id="UP000828390">
    <property type="component" value="Unassembled WGS sequence"/>
</dbReference>
<dbReference type="PROSITE" id="PS50893">
    <property type="entry name" value="ABC_TRANSPORTER_2"/>
    <property type="match status" value="1"/>
</dbReference>
<evidence type="ECO:0000256" key="6">
    <source>
        <dbReference type="ARBA" id="ARBA00022840"/>
    </source>
</evidence>
<evidence type="ECO:0000313" key="11">
    <source>
        <dbReference type="EMBL" id="KAH3715723.1"/>
    </source>
</evidence>
<dbReference type="EMBL" id="JAIWYP010000013">
    <property type="protein sequence ID" value="KAH3715723.1"/>
    <property type="molecule type" value="Genomic_DNA"/>
</dbReference>
<evidence type="ECO:0000313" key="12">
    <source>
        <dbReference type="Proteomes" id="UP000828390"/>
    </source>
</evidence>
<sequence>MAEYDECFLIYDMDSDVPFYGFDEVEFKTKNARQEKRQEKKVLANSVDTDEKPHDAASHQADHREIGVECPHKSSWFTDRLRCLVRNVIAPGDFVINRFRLARVSRVPQVRPLEAEMAKQNGQAHMNTLFVCEDGKRDDHMTPALTNSGSRHVTQINIKSPHQLMERNEAHHSMVDSSETVTLSWQNVNYPCIVTLRFYIKYPCIAVYGLVRPGTLVAIIGASGSGKTTLLNTLTSRTNSAALKTAGDIRVNGVAVGQGIRNISAYVTQDDLFIATMTVKEHLTFRALLRMEAEVPRERRIERVNEVIKELGLNKCQDNIIGNPGRIKGISGGEMRRLSFASEFLTNPPLLFCYEPTSGLDSFMAENIVQMLQQMAKRGKTVICTIHQPSSEVFALFDQYVFFDILHT</sequence>
<dbReference type="PANTHER" id="PTHR48041:SF139">
    <property type="entry name" value="PROTEIN SCARLET"/>
    <property type="match status" value="1"/>
</dbReference>
<feature type="compositionally biased region" description="Basic and acidic residues" evidence="9">
    <location>
        <begin position="33"/>
        <end position="42"/>
    </location>
</feature>
<keyword evidence="8" id="KW-0472">Membrane</keyword>
<dbReference type="GO" id="GO:0016887">
    <property type="term" value="F:ATP hydrolysis activity"/>
    <property type="evidence" value="ECO:0007669"/>
    <property type="project" value="InterPro"/>
</dbReference>
<keyword evidence="3" id="KW-0813">Transport</keyword>
<reference evidence="11" key="2">
    <citation type="submission" date="2020-11" db="EMBL/GenBank/DDBJ databases">
        <authorList>
            <person name="McCartney M.A."/>
            <person name="Auch B."/>
            <person name="Kono T."/>
            <person name="Mallez S."/>
            <person name="Becker A."/>
            <person name="Gohl D.M."/>
            <person name="Silverstein K.A.T."/>
            <person name="Koren S."/>
            <person name="Bechman K.B."/>
            <person name="Herman A."/>
            <person name="Abrahante J.E."/>
            <person name="Garbe J."/>
        </authorList>
    </citation>
    <scope>NUCLEOTIDE SEQUENCE</scope>
    <source>
        <strain evidence="11">Duluth1</strain>
        <tissue evidence="11">Whole animal</tissue>
    </source>
</reference>
<keyword evidence="5" id="KW-0547">Nucleotide-binding</keyword>
<dbReference type="GO" id="GO:0042626">
    <property type="term" value="F:ATPase-coupled transmembrane transporter activity"/>
    <property type="evidence" value="ECO:0007669"/>
    <property type="project" value="TreeGrafter"/>
</dbReference>
<dbReference type="PROSITE" id="PS00211">
    <property type="entry name" value="ABC_TRANSPORTER_1"/>
    <property type="match status" value="1"/>
</dbReference>
<evidence type="ECO:0000256" key="8">
    <source>
        <dbReference type="ARBA" id="ARBA00023136"/>
    </source>
</evidence>
<evidence type="ECO:0000256" key="2">
    <source>
        <dbReference type="ARBA" id="ARBA00005814"/>
    </source>
</evidence>
<dbReference type="AlphaFoldDB" id="A0A9D4C262"/>
<keyword evidence="12" id="KW-1185">Reference proteome</keyword>
<name>A0A9D4C262_DREPO</name>
<evidence type="ECO:0000256" key="1">
    <source>
        <dbReference type="ARBA" id="ARBA00004141"/>
    </source>
</evidence>
<evidence type="ECO:0000256" key="3">
    <source>
        <dbReference type="ARBA" id="ARBA00022448"/>
    </source>
</evidence>
<evidence type="ECO:0000256" key="7">
    <source>
        <dbReference type="ARBA" id="ARBA00022989"/>
    </source>
</evidence>
<dbReference type="Gene3D" id="3.40.50.300">
    <property type="entry name" value="P-loop containing nucleotide triphosphate hydrolases"/>
    <property type="match status" value="1"/>
</dbReference>
<dbReference type="SUPFAM" id="SSF52540">
    <property type="entry name" value="P-loop containing nucleoside triphosphate hydrolases"/>
    <property type="match status" value="1"/>
</dbReference>